<keyword evidence="4" id="KW-0805">Transcription regulation</keyword>
<evidence type="ECO:0000256" key="3">
    <source>
        <dbReference type="ARBA" id="ARBA00022491"/>
    </source>
</evidence>
<gene>
    <name evidence="8" type="ORF">SAMN05216602_1580</name>
</gene>
<evidence type="ECO:0000256" key="7">
    <source>
        <dbReference type="ARBA" id="ARBA00033135"/>
    </source>
</evidence>
<dbReference type="GO" id="GO:0008657">
    <property type="term" value="F:DNA topoisomerase type II (double strand cut, ATP-hydrolyzing) inhibitor activity"/>
    <property type="evidence" value="ECO:0007669"/>
    <property type="project" value="InterPro"/>
</dbReference>
<dbReference type="EMBL" id="FORC01000001">
    <property type="protein sequence ID" value="SFI45350.1"/>
    <property type="molecule type" value="Genomic_DNA"/>
</dbReference>
<comment type="similarity">
    <text evidence="1">Belongs to the CcdB toxin family.</text>
</comment>
<dbReference type="OrthoDB" id="9813510at2"/>
<accession>A0A1I3IBX8</accession>
<dbReference type="InterPro" id="IPR011067">
    <property type="entry name" value="Plasmid_toxin/cell-grow_inhib"/>
</dbReference>
<evidence type="ECO:0000313" key="9">
    <source>
        <dbReference type="Proteomes" id="UP000183018"/>
    </source>
</evidence>
<sequence>MAQFAVYENINPATRAAVPLLLDVQSDLLCELGTRVVVPLYPASTLQGKMLKTLTPRFEIEGEPYVMMTPQMAGIANKQLGPLVGDLAARRDEIIAALDLLITGI</sequence>
<dbReference type="Gene3D" id="2.30.30.110">
    <property type="match status" value="1"/>
</dbReference>
<dbReference type="AlphaFoldDB" id="A0A1I3IBX8"/>
<evidence type="ECO:0000256" key="4">
    <source>
        <dbReference type="ARBA" id="ARBA00023015"/>
    </source>
</evidence>
<evidence type="ECO:0000256" key="2">
    <source>
        <dbReference type="ARBA" id="ARBA00015075"/>
    </source>
</evidence>
<keyword evidence="5" id="KW-0804">Transcription</keyword>
<dbReference type="SUPFAM" id="SSF50118">
    <property type="entry name" value="Cell growth inhibitor/plasmid maintenance toxic component"/>
    <property type="match status" value="1"/>
</dbReference>
<protein>
    <recommendedName>
        <fullName evidence="2">Toxin CcdB</fullName>
    </recommendedName>
    <alternativeName>
        <fullName evidence="7">Cytotoxic protein CcdB</fullName>
    </alternativeName>
    <alternativeName>
        <fullName evidence="6">Protein LetD</fullName>
    </alternativeName>
</protein>
<dbReference type="Proteomes" id="UP000183018">
    <property type="component" value="Unassembled WGS sequence"/>
</dbReference>
<keyword evidence="9" id="KW-1185">Reference proteome</keyword>
<organism evidence="8 9">
    <name type="scientific">Phytopseudomonas argentinensis</name>
    <dbReference type="NCBI Taxonomy" id="289370"/>
    <lineage>
        <taxon>Bacteria</taxon>
        <taxon>Pseudomonadati</taxon>
        <taxon>Pseudomonadota</taxon>
        <taxon>Gammaproteobacteria</taxon>
        <taxon>Pseudomonadales</taxon>
        <taxon>Pseudomonadaceae</taxon>
        <taxon>Phytopseudomonas</taxon>
    </lineage>
</organism>
<proteinExistence type="inferred from homology"/>
<dbReference type="RefSeq" id="WP_074881960.1">
    <property type="nucleotide sequence ID" value="NZ_FORC01000001.1"/>
</dbReference>
<evidence type="ECO:0000313" key="8">
    <source>
        <dbReference type="EMBL" id="SFI45350.1"/>
    </source>
</evidence>
<keyword evidence="3" id="KW-0678">Repressor</keyword>
<evidence type="ECO:0000256" key="5">
    <source>
        <dbReference type="ARBA" id="ARBA00023163"/>
    </source>
</evidence>
<dbReference type="STRING" id="289370.SAMN05216602_1580"/>
<name>A0A1I3IBX8_9GAMM</name>
<evidence type="ECO:0000256" key="1">
    <source>
        <dbReference type="ARBA" id="ARBA00005230"/>
    </source>
</evidence>
<evidence type="ECO:0000256" key="6">
    <source>
        <dbReference type="ARBA" id="ARBA00029628"/>
    </source>
</evidence>
<reference evidence="9" key="1">
    <citation type="submission" date="2016-10" db="EMBL/GenBank/DDBJ databases">
        <authorList>
            <person name="Varghese N."/>
            <person name="Submissions S."/>
        </authorList>
    </citation>
    <scope>NUCLEOTIDE SEQUENCE [LARGE SCALE GENOMIC DNA]</scope>
    <source>
        <strain evidence="9">LMG 22563</strain>
    </source>
</reference>
<dbReference type="GO" id="GO:0006276">
    <property type="term" value="P:plasmid maintenance"/>
    <property type="evidence" value="ECO:0007669"/>
    <property type="project" value="InterPro"/>
</dbReference>
<dbReference type="InterPro" id="IPR002712">
    <property type="entry name" value="CcdB"/>
</dbReference>
<dbReference type="Pfam" id="PF01845">
    <property type="entry name" value="CcdB"/>
    <property type="match status" value="1"/>
</dbReference>